<dbReference type="InterPro" id="IPR020904">
    <property type="entry name" value="Sc_DH/Rdtase_CS"/>
</dbReference>
<dbReference type="Gene3D" id="3.40.50.720">
    <property type="entry name" value="NAD(P)-binding Rossmann-like Domain"/>
    <property type="match status" value="1"/>
</dbReference>
<dbReference type="InterPro" id="IPR036291">
    <property type="entry name" value="NAD(P)-bd_dom_sf"/>
</dbReference>
<comment type="similarity">
    <text evidence="1">Belongs to the short-chain dehydrogenases/reductases (SDR) family.</text>
</comment>
<proteinExistence type="inferred from homology"/>
<evidence type="ECO:0000313" key="2">
    <source>
        <dbReference type="EMBL" id="BBO72473.1"/>
    </source>
</evidence>
<dbReference type="PANTHER" id="PTHR42879:SF2">
    <property type="entry name" value="3-OXOACYL-[ACYL-CARRIER-PROTEIN] REDUCTASE FABG"/>
    <property type="match status" value="1"/>
</dbReference>
<dbReference type="InterPro" id="IPR002347">
    <property type="entry name" value="SDR_fam"/>
</dbReference>
<dbReference type="SUPFAM" id="SSF51735">
    <property type="entry name" value="NAD(P)-binding Rossmann-fold domains"/>
    <property type="match status" value="1"/>
</dbReference>
<evidence type="ECO:0000256" key="1">
    <source>
        <dbReference type="ARBA" id="ARBA00006484"/>
    </source>
</evidence>
<dbReference type="PROSITE" id="PS00061">
    <property type="entry name" value="ADH_SHORT"/>
    <property type="match status" value="1"/>
</dbReference>
<dbReference type="InterPro" id="IPR050259">
    <property type="entry name" value="SDR"/>
</dbReference>
<dbReference type="EMBL" id="AP021874">
    <property type="protein sequence ID" value="BBO72473.1"/>
    <property type="molecule type" value="Genomic_DNA"/>
</dbReference>
<organism evidence="2 3">
    <name type="scientific">Desulfosarcina alkanivorans</name>
    <dbReference type="NCBI Taxonomy" id="571177"/>
    <lineage>
        <taxon>Bacteria</taxon>
        <taxon>Pseudomonadati</taxon>
        <taxon>Thermodesulfobacteriota</taxon>
        <taxon>Desulfobacteria</taxon>
        <taxon>Desulfobacterales</taxon>
        <taxon>Desulfosarcinaceae</taxon>
        <taxon>Desulfosarcina</taxon>
    </lineage>
</organism>
<dbReference type="Pfam" id="PF13561">
    <property type="entry name" value="adh_short_C2"/>
    <property type="match status" value="1"/>
</dbReference>
<dbReference type="OrthoDB" id="9804774at2"/>
<dbReference type="GO" id="GO:0032787">
    <property type="term" value="P:monocarboxylic acid metabolic process"/>
    <property type="evidence" value="ECO:0007669"/>
    <property type="project" value="UniProtKB-ARBA"/>
</dbReference>
<dbReference type="AlphaFoldDB" id="A0A5K7YWX6"/>
<reference evidence="2 3" key="1">
    <citation type="submission" date="2019-11" db="EMBL/GenBank/DDBJ databases">
        <title>Comparative genomics of hydrocarbon-degrading Desulfosarcina strains.</title>
        <authorList>
            <person name="Watanabe M."/>
            <person name="Kojima H."/>
            <person name="Fukui M."/>
        </authorList>
    </citation>
    <scope>NUCLEOTIDE SEQUENCE [LARGE SCALE GENOMIC DNA]</scope>
    <source>
        <strain evidence="2 3">PL12</strain>
    </source>
</reference>
<dbReference type="PANTHER" id="PTHR42879">
    <property type="entry name" value="3-OXOACYL-(ACYL-CARRIER-PROTEIN) REDUCTASE"/>
    <property type="match status" value="1"/>
</dbReference>
<protein>
    <submittedName>
        <fullName evidence="2">2-deoxy-D-gluconate 3-dehydrogenase</fullName>
    </submittedName>
</protein>
<dbReference type="KEGG" id="dalk:DSCA_64030"/>
<accession>A0A5K7YWX6</accession>
<dbReference type="PRINTS" id="PR00081">
    <property type="entry name" value="GDHRDH"/>
</dbReference>
<dbReference type="Proteomes" id="UP000427906">
    <property type="component" value="Chromosome"/>
</dbReference>
<name>A0A5K7YWX6_9BACT</name>
<dbReference type="RefSeq" id="WP_155320166.1">
    <property type="nucleotide sequence ID" value="NZ_AP021874.1"/>
</dbReference>
<keyword evidence="3" id="KW-1185">Reference proteome</keyword>
<sequence>MIEKLFRLDGKVALVTGASSGIGKGMARALAAAGAAVVHVARSEDALLQAVAAVRETGGRADHVAYDVGRIDELDGLARKAEACFGPVDILINAAGVNPRRPWQEITEKIWNDTMALNLGAPFFLAKQVVPGMLASGWGKIVNIASLQSVRAFKNGLTYGASKGGVMQLTRAMAESWSADRSGITCNAIAPGFFKTGLTAPLYEDENVIRALARQTITGRTGVVEDIDGLTIFLASPASDYITGQTIFIDGGWTAK</sequence>
<dbReference type="FunFam" id="3.40.50.720:FF:000084">
    <property type="entry name" value="Short-chain dehydrogenase reductase"/>
    <property type="match status" value="1"/>
</dbReference>
<evidence type="ECO:0000313" key="3">
    <source>
        <dbReference type="Proteomes" id="UP000427906"/>
    </source>
</evidence>
<dbReference type="PRINTS" id="PR00080">
    <property type="entry name" value="SDRFAMILY"/>
</dbReference>
<gene>
    <name evidence="2" type="ORF">DSCA_64030</name>
</gene>